<dbReference type="PANTHER" id="PTHR40590">
    <property type="entry name" value="CYTOPLASMIC PROTEIN-RELATED"/>
    <property type="match status" value="1"/>
</dbReference>
<dbReference type="eggNOG" id="COG3735">
    <property type="taxonomic scope" value="Bacteria"/>
</dbReference>
<gene>
    <name evidence="2" type="ORF">PTD2_06594</name>
</gene>
<comment type="caution">
    <text evidence="2">The sequence shown here is derived from an EMBL/GenBank/DDBJ whole genome shotgun (WGS) entry which is preliminary data.</text>
</comment>
<dbReference type="PANTHER" id="PTHR40590:SF1">
    <property type="entry name" value="CYTOPLASMIC PROTEIN"/>
    <property type="match status" value="1"/>
</dbReference>
<organism evidence="2 3">
    <name type="scientific">Pseudoalteromonas tunicata D2</name>
    <dbReference type="NCBI Taxonomy" id="87626"/>
    <lineage>
        <taxon>Bacteria</taxon>
        <taxon>Pseudomonadati</taxon>
        <taxon>Pseudomonadota</taxon>
        <taxon>Gammaproteobacteria</taxon>
        <taxon>Alteromonadales</taxon>
        <taxon>Pseudoalteromonadaceae</taxon>
        <taxon>Pseudoalteromonas</taxon>
    </lineage>
</organism>
<dbReference type="OrthoDB" id="357294at2"/>
<dbReference type="Proteomes" id="UP000006201">
    <property type="component" value="Unassembled WGS sequence"/>
</dbReference>
<proteinExistence type="predicted"/>
<name>A4C7X4_9GAMM</name>
<dbReference type="AlphaFoldDB" id="A4C7X4"/>
<keyword evidence="1" id="KW-0732">Signal</keyword>
<dbReference type="CDD" id="cd14789">
    <property type="entry name" value="Tiki"/>
    <property type="match status" value="1"/>
</dbReference>
<dbReference type="Pfam" id="PF01963">
    <property type="entry name" value="TraB_PrgY_gumN"/>
    <property type="match status" value="1"/>
</dbReference>
<dbReference type="InterPro" id="IPR002816">
    <property type="entry name" value="TraB/PrgY/GumN_fam"/>
</dbReference>
<evidence type="ECO:0008006" key="4">
    <source>
        <dbReference type="Google" id="ProtNLM"/>
    </source>
</evidence>
<protein>
    <recommendedName>
        <fullName evidence="4">TraB/GumN family protein</fullName>
    </recommendedName>
</protein>
<sequence>MKKIPQLLTHLKLVTAISIIGFTSLAHAATTSLWQVSKNGDSIYLGGTVHVLPPSEFPLPKGFEQAYQNANVLMLEAQMPDANDPAAQLAMMQKLTYPAGQNLKTQLSPAVYKKLSQYFTDLGIDIAMFEQFKPGLVTMMLLTFELQKAQLQGEGVDAYFSRLAKQDDKKTIYLESLDFQLSLFSAFGEDNADAFIQSNLEQMKDFQPSFTKMLAAWRSGDLSDIEYLMTTEMQQTDPDTYELMFTKRNKDWIPKLEALFNNQDKELVLVGAAHLAGKNSVLDLLKLRGYHVKQVQF</sequence>
<evidence type="ECO:0000256" key="1">
    <source>
        <dbReference type="SAM" id="SignalP"/>
    </source>
</evidence>
<evidence type="ECO:0000313" key="2">
    <source>
        <dbReference type="EMBL" id="EAR28689.1"/>
    </source>
</evidence>
<feature type="signal peptide" evidence="1">
    <location>
        <begin position="1"/>
        <end position="28"/>
    </location>
</feature>
<feature type="chain" id="PRO_5002667066" description="TraB/GumN family protein" evidence="1">
    <location>
        <begin position="29"/>
        <end position="297"/>
    </location>
</feature>
<evidence type="ECO:0000313" key="3">
    <source>
        <dbReference type="Proteomes" id="UP000006201"/>
    </source>
</evidence>
<reference evidence="2 3" key="1">
    <citation type="submission" date="2006-02" db="EMBL/GenBank/DDBJ databases">
        <authorList>
            <person name="Moran M.A."/>
            <person name="Kjelleberg S."/>
            <person name="Egan S."/>
            <person name="Saunders N."/>
            <person name="Thomas T."/>
            <person name="Ferriera S."/>
            <person name="Johnson J."/>
            <person name="Kravitz S."/>
            <person name="Halpern A."/>
            <person name="Remington K."/>
            <person name="Beeson K."/>
            <person name="Tran B."/>
            <person name="Rogers Y.-H."/>
            <person name="Friedman R."/>
            <person name="Venter J.C."/>
        </authorList>
    </citation>
    <scope>NUCLEOTIDE SEQUENCE [LARGE SCALE GENOMIC DNA]</scope>
    <source>
        <strain evidence="2 3">D2</strain>
    </source>
</reference>
<dbReference type="STRING" id="87626.PTD2_06594"/>
<dbReference type="HOGENOM" id="CLU_057525_0_0_6"/>
<accession>A4C7X4</accession>
<dbReference type="RefSeq" id="WP_009837951.1">
    <property type="nucleotide sequence ID" value="NZ_AAOH01000003.1"/>
</dbReference>
<dbReference type="InterPro" id="IPR047111">
    <property type="entry name" value="YbaP-like"/>
</dbReference>
<dbReference type="EMBL" id="AAOH01000003">
    <property type="protein sequence ID" value="EAR28689.1"/>
    <property type="molecule type" value="Genomic_DNA"/>
</dbReference>
<keyword evidence="3" id="KW-1185">Reference proteome</keyword>